<gene>
    <name evidence="5" type="ORF">EDI_295400</name>
</gene>
<dbReference type="GO" id="GO:0008092">
    <property type="term" value="F:cytoskeletal protein binding"/>
    <property type="evidence" value="ECO:0007669"/>
    <property type="project" value="UniProtKB-ARBA"/>
</dbReference>
<dbReference type="AlphaFoldDB" id="B0EIA9"/>
<name>B0EIA9_ENTDS</name>
<dbReference type="EMBL" id="DS549420">
    <property type="protein sequence ID" value="EDR25757.1"/>
    <property type="molecule type" value="Genomic_DNA"/>
</dbReference>
<dbReference type="GO" id="GO:0043332">
    <property type="term" value="C:mating projection tip"/>
    <property type="evidence" value="ECO:0007669"/>
    <property type="project" value="TreeGrafter"/>
</dbReference>
<evidence type="ECO:0000313" key="5">
    <source>
        <dbReference type="EMBL" id="EDR25757.1"/>
    </source>
</evidence>
<dbReference type="GO" id="GO:0097320">
    <property type="term" value="P:plasma membrane tubulation"/>
    <property type="evidence" value="ECO:0007669"/>
    <property type="project" value="TreeGrafter"/>
</dbReference>
<dbReference type="PROSITE" id="PS50002">
    <property type="entry name" value="SH3"/>
    <property type="match status" value="1"/>
</dbReference>
<evidence type="ECO:0000259" key="4">
    <source>
        <dbReference type="PROSITE" id="PS50002"/>
    </source>
</evidence>
<dbReference type="GO" id="GO:1990528">
    <property type="term" value="C:Rvs161p-Rvs167p complex"/>
    <property type="evidence" value="ECO:0007669"/>
    <property type="project" value="TreeGrafter"/>
</dbReference>
<evidence type="ECO:0000256" key="3">
    <source>
        <dbReference type="SAM" id="MobiDB-lite"/>
    </source>
</evidence>
<dbReference type="InterPro" id="IPR004148">
    <property type="entry name" value="BAR_dom"/>
</dbReference>
<dbReference type="VEuPathDB" id="AmoebaDB:EDI_295400"/>
<dbReference type="PRINTS" id="PR00452">
    <property type="entry name" value="SH3DOMAIN"/>
</dbReference>
<protein>
    <submittedName>
        <fullName evidence="5">Bridging integrator, putative</fullName>
    </submittedName>
</protein>
<evidence type="ECO:0000256" key="2">
    <source>
        <dbReference type="PROSITE-ProRule" id="PRU00192"/>
    </source>
</evidence>
<keyword evidence="1 2" id="KW-0728">SH3 domain</keyword>
<feature type="region of interest" description="Disordered" evidence="3">
    <location>
        <begin position="265"/>
        <end position="308"/>
    </location>
</feature>
<dbReference type="CDD" id="cd07307">
    <property type="entry name" value="BAR"/>
    <property type="match status" value="1"/>
</dbReference>
<dbReference type="SMART" id="SM00326">
    <property type="entry name" value="SH3"/>
    <property type="match status" value="1"/>
</dbReference>
<dbReference type="GO" id="GO:0031097">
    <property type="term" value="C:medial cortex"/>
    <property type="evidence" value="ECO:0007669"/>
    <property type="project" value="TreeGrafter"/>
</dbReference>
<dbReference type="GO" id="GO:0008289">
    <property type="term" value="F:lipid binding"/>
    <property type="evidence" value="ECO:0007669"/>
    <property type="project" value="TreeGrafter"/>
</dbReference>
<dbReference type="Gene3D" id="1.20.1270.60">
    <property type="entry name" value="Arfaptin homology (AH) domain/BAR domain"/>
    <property type="match status" value="1"/>
</dbReference>
<dbReference type="GeneID" id="5883016"/>
<dbReference type="OrthoDB" id="27423at2759"/>
<dbReference type="Gene3D" id="2.30.30.40">
    <property type="entry name" value="SH3 Domains"/>
    <property type="match status" value="1"/>
</dbReference>
<reference evidence="6" key="1">
    <citation type="submission" date="2007-12" db="EMBL/GenBank/DDBJ databases">
        <title>Annotation of Entamoeba dispar SAW760.</title>
        <authorList>
            <person name="Lorenzi H."/>
            <person name="Inman J."/>
            <person name="Schobel S."/>
            <person name="Amedeo P."/>
            <person name="Caler E."/>
        </authorList>
    </citation>
    <scope>NUCLEOTIDE SEQUENCE [LARGE SCALE GENOMIC DNA]</scope>
    <source>
        <strain evidence="6">ATCC PRA-260 / SAW760</strain>
    </source>
</reference>
<dbReference type="InterPro" id="IPR046982">
    <property type="entry name" value="BIN3/RVS161-like"/>
</dbReference>
<dbReference type="FunFam" id="2.30.30.40:FF:000072">
    <property type="entry name" value="Unconventional Myosin IB"/>
    <property type="match status" value="1"/>
</dbReference>
<dbReference type="Pfam" id="PF03114">
    <property type="entry name" value="BAR"/>
    <property type="match status" value="1"/>
</dbReference>
<dbReference type="RefSeq" id="XP_001737955.1">
    <property type="nucleotide sequence ID" value="XM_001737903.1"/>
</dbReference>
<dbReference type="PANTHER" id="PTHR47174:SF2">
    <property type="entry name" value="SH3 DOMAIN SIGNALLING PROTEIN (AFU_ORTHOLOGUE AFUA_5G07670)"/>
    <property type="match status" value="1"/>
</dbReference>
<dbReference type="Proteomes" id="UP000008076">
    <property type="component" value="Unassembled WGS sequence"/>
</dbReference>
<dbReference type="KEGG" id="edi:EDI_295400"/>
<dbReference type="SUPFAM" id="SSF50044">
    <property type="entry name" value="SH3-domain"/>
    <property type="match status" value="1"/>
</dbReference>
<dbReference type="eggNOG" id="KOG1029">
    <property type="taxonomic scope" value="Eukaryota"/>
</dbReference>
<accession>B0EIA9</accession>
<dbReference type="SUPFAM" id="SSF103657">
    <property type="entry name" value="BAR/IMD domain-like"/>
    <property type="match status" value="1"/>
</dbReference>
<dbReference type="OMA" id="STAREWS"/>
<organism evidence="6">
    <name type="scientific">Entamoeba dispar (strain ATCC PRA-260 / SAW760)</name>
    <dbReference type="NCBI Taxonomy" id="370354"/>
    <lineage>
        <taxon>Eukaryota</taxon>
        <taxon>Amoebozoa</taxon>
        <taxon>Evosea</taxon>
        <taxon>Archamoebae</taxon>
        <taxon>Mastigamoebida</taxon>
        <taxon>Entamoebidae</taxon>
        <taxon>Entamoeba</taxon>
    </lineage>
</organism>
<dbReference type="InterPro" id="IPR036028">
    <property type="entry name" value="SH3-like_dom_sf"/>
</dbReference>
<keyword evidence="6" id="KW-1185">Reference proteome</keyword>
<dbReference type="GO" id="GO:0051666">
    <property type="term" value="P:actin cortical patch localization"/>
    <property type="evidence" value="ECO:0007669"/>
    <property type="project" value="InterPro"/>
</dbReference>
<dbReference type="GO" id="GO:0015629">
    <property type="term" value="C:actin cytoskeleton"/>
    <property type="evidence" value="ECO:0007669"/>
    <property type="project" value="TreeGrafter"/>
</dbReference>
<evidence type="ECO:0000313" key="6">
    <source>
        <dbReference type="Proteomes" id="UP000008076"/>
    </source>
</evidence>
<proteinExistence type="predicted"/>
<dbReference type="PANTHER" id="PTHR47174">
    <property type="entry name" value="BRIDGING INTEGRATOR 3"/>
    <property type="match status" value="1"/>
</dbReference>
<evidence type="ECO:0000256" key="1">
    <source>
        <dbReference type="ARBA" id="ARBA00022443"/>
    </source>
</evidence>
<dbReference type="InterPro" id="IPR001452">
    <property type="entry name" value="SH3_domain"/>
</dbReference>
<sequence length="360" mass="40418">MSGIGEAFGRKFYQIKTHVGAGQKTMDSDVQYAKNKLSESYKKFKNILEVIKKLAPTIHATNLMQVEVLTSLGDCVVNNSPETKSDIDSIISTFQKIDEGVNTYETRVESDIIVPLKTYMEQFKIMEKRFEICHNRRVDMDRYHDSVLSISKKPPGKQSGLAEAQNKYNVARDLYNYLRNEIIADVEKLTSSADEVVSPICGTLIVSYTDYLNHLNNYWGEASEVSSNFRICALDPAPIITPGESSMVIDANVFSKKSSDVMDGTYEPSEFENSGSSTTTSTTTSVKTTVSTSSGKRPPPPPPTRKEQVRCEYEYQAQEEGELSFKEGDIITVLKKEGDWWLGELKGQQGYFPYNYVCPL</sequence>
<feature type="domain" description="SH3" evidence="4">
    <location>
        <begin position="304"/>
        <end position="360"/>
    </location>
</feature>
<dbReference type="InterPro" id="IPR027267">
    <property type="entry name" value="AH/BAR_dom_sf"/>
</dbReference>
<dbReference type="Pfam" id="PF00018">
    <property type="entry name" value="SH3_1"/>
    <property type="match status" value="1"/>
</dbReference>
<dbReference type="GO" id="GO:0006897">
    <property type="term" value="P:endocytosis"/>
    <property type="evidence" value="ECO:0007669"/>
    <property type="project" value="InterPro"/>
</dbReference>
<feature type="compositionally biased region" description="Low complexity" evidence="3">
    <location>
        <begin position="274"/>
        <end position="296"/>
    </location>
</feature>